<dbReference type="OrthoDB" id="2017317at2759"/>
<dbReference type="HOGENOM" id="CLU_030506_1_0_1"/>
<evidence type="ECO:0000256" key="2">
    <source>
        <dbReference type="ARBA" id="ARBA00023239"/>
    </source>
</evidence>
<reference evidence="7 8" key="1">
    <citation type="journal article" date="2014" name="BMC Genomics">
        <title>Genome sequencing of four Aureobasidium pullulans varieties: biotechnological potential, stress tolerance, and description of new species.</title>
        <authorList>
            <person name="Gostin Ar C."/>
            <person name="Ohm R.A."/>
            <person name="Kogej T."/>
            <person name="Sonjak S."/>
            <person name="Turk M."/>
            <person name="Zajc J."/>
            <person name="Zalar P."/>
            <person name="Grube M."/>
            <person name="Sun H."/>
            <person name="Han J."/>
            <person name="Sharma A."/>
            <person name="Chiniquy J."/>
            <person name="Ngan C.Y."/>
            <person name="Lipzen A."/>
            <person name="Barry K."/>
            <person name="Grigoriev I.V."/>
            <person name="Gunde-Cimerman N."/>
        </authorList>
    </citation>
    <scope>NUCLEOTIDE SEQUENCE [LARGE SCALE GENOMIC DNA]</scope>
    <source>
        <strain evidence="7 8">CBS 147.97</strain>
    </source>
</reference>
<evidence type="ECO:0000256" key="3">
    <source>
        <dbReference type="PIRSR" id="PIRSR617939-1"/>
    </source>
</evidence>
<keyword evidence="8" id="KW-1185">Reference proteome</keyword>
<dbReference type="RefSeq" id="XP_013425591.1">
    <property type="nucleotide sequence ID" value="XM_013570137.1"/>
</dbReference>
<organism evidence="7 8">
    <name type="scientific">Aureobasidium namibiae CBS 147.97</name>
    <dbReference type="NCBI Taxonomy" id="1043004"/>
    <lineage>
        <taxon>Eukaryota</taxon>
        <taxon>Fungi</taxon>
        <taxon>Dikarya</taxon>
        <taxon>Ascomycota</taxon>
        <taxon>Pezizomycotina</taxon>
        <taxon>Dothideomycetes</taxon>
        <taxon>Dothideomycetidae</taxon>
        <taxon>Dothideales</taxon>
        <taxon>Saccotheciaceae</taxon>
        <taxon>Aureobasidium</taxon>
    </lineage>
</organism>
<sequence length="374" mass="41840">MGESPENTCRLAKAYTSLRDAVRQTKRPRSLALSTYPTLPETSLERREQSLPAAAESKTQTFLYLAYGSNLCNETFRGKRGIKPLSQINVQVPELRLTFDLPGIAYSEPCFANTARRDPENDVPSSTEKEGTPASNDYHKDRWHKGLIGVVYEVTATDYAHIIATEGGGASYQDILVDCHPFEISDPTRSVPVHPATKPFKAHTLFAPAVPPGSQPPKEGGRIQRPDTSYAQASARYLKLITDGAAECRLPYEYQDYLNNLRPYTITSNKQQMGQFIFLTLWLPFIVLVFSLGAQFADEHGRTPPWLRILSESIFRACWRTYDGFFKPTFGDGERTVPAEDEDGQHQQPPTQDNLPRYLESGASTNEKMNPSAV</sequence>
<dbReference type="GeneID" id="25413882"/>
<protein>
    <recommendedName>
        <fullName evidence="1">gamma-glutamylcyclotransferase</fullName>
        <ecNumber evidence="1">4.3.2.9</ecNumber>
    </recommendedName>
</protein>
<evidence type="ECO:0000256" key="6">
    <source>
        <dbReference type="SAM" id="Phobius"/>
    </source>
</evidence>
<feature type="active site" description="Proton acceptor" evidence="3">
    <location>
        <position position="166"/>
    </location>
</feature>
<feature type="compositionally biased region" description="Polar residues" evidence="5">
    <location>
        <begin position="362"/>
        <end position="374"/>
    </location>
</feature>
<feature type="transmembrane region" description="Helical" evidence="6">
    <location>
        <begin position="276"/>
        <end position="297"/>
    </location>
</feature>
<keyword evidence="6" id="KW-0472">Membrane</keyword>
<feature type="binding site" evidence="4">
    <location>
        <begin position="64"/>
        <end position="69"/>
    </location>
    <ligand>
        <name>substrate</name>
    </ligand>
</feature>
<evidence type="ECO:0000313" key="8">
    <source>
        <dbReference type="Proteomes" id="UP000027730"/>
    </source>
</evidence>
<feature type="region of interest" description="Disordered" evidence="5">
    <location>
        <begin position="333"/>
        <end position="374"/>
    </location>
</feature>
<dbReference type="Gene3D" id="3.10.490.10">
    <property type="entry name" value="Gamma-glutamyl cyclotransferase-like"/>
    <property type="match status" value="1"/>
</dbReference>
<feature type="region of interest" description="Disordered" evidence="5">
    <location>
        <begin position="112"/>
        <end position="139"/>
    </location>
</feature>
<keyword evidence="6" id="KW-1133">Transmembrane helix</keyword>
<evidence type="ECO:0000313" key="7">
    <source>
        <dbReference type="EMBL" id="KEQ71420.1"/>
    </source>
</evidence>
<dbReference type="PANTHER" id="PTHR12935:SF0">
    <property type="entry name" value="GAMMA-GLUTAMYLCYCLOTRANSFERASE"/>
    <property type="match status" value="1"/>
</dbReference>
<evidence type="ECO:0000256" key="1">
    <source>
        <dbReference type="ARBA" id="ARBA00012346"/>
    </source>
</evidence>
<keyword evidence="2" id="KW-0456">Lyase</keyword>
<dbReference type="GO" id="GO:0003839">
    <property type="term" value="F:gamma-glutamylcyclotransferase activity"/>
    <property type="evidence" value="ECO:0007669"/>
    <property type="project" value="UniProtKB-EC"/>
</dbReference>
<dbReference type="STRING" id="1043004.A0A074WE93"/>
<evidence type="ECO:0000256" key="5">
    <source>
        <dbReference type="SAM" id="MobiDB-lite"/>
    </source>
</evidence>
<dbReference type="PANTHER" id="PTHR12935">
    <property type="entry name" value="GAMMA-GLUTAMYLCYCLOTRANSFERASE"/>
    <property type="match status" value="1"/>
</dbReference>
<dbReference type="AlphaFoldDB" id="A0A074WE93"/>
<dbReference type="Proteomes" id="UP000027730">
    <property type="component" value="Unassembled WGS sequence"/>
</dbReference>
<feature type="binding site" evidence="4">
    <location>
        <position position="237"/>
    </location>
    <ligand>
        <name>substrate</name>
    </ligand>
</feature>
<accession>A0A074WE93</accession>
<keyword evidence="6" id="KW-0812">Transmembrane</keyword>
<evidence type="ECO:0000256" key="4">
    <source>
        <dbReference type="PIRSR" id="PIRSR617939-2"/>
    </source>
</evidence>
<dbReference type="InterPro" id="IPR017939">
    <property type="entry name" value="G-Glutamylcylcotransferase"/>
</dbReference>
<gene>
    <name evidence="7" type="ORF">M436DRAFT_65549</name>
</gene>
<dbReference type="EC" id="4.3.2.9" evidence="1"/>
<dbReference type="EMBL" id="KL584714">
    <property type="protein sequence ID" value="KEQ71420.1"/>
    <property type="molecule type" value="Genomic_DNA"/>
</dbReference>
<name>A0A074WE93_9PEZI</name>
<proteinExistence type="predicted"/>